<dbReference type="Pfam" id="PF13508">
    <property type="entry name" value="Acetyltransf_7"/>
    <property type="match status" value="1"/>
</dbReference>
<dbReference type="EMBL" id="BAABWN010000006">
    <property type="protein sequence ID" value="GAA6168318.1"/>
    <property type="molecule type" value="Genomic_DNA"/>
</dbReference>
<proteinExistence type="predicted"/>
<dbReference type="InterPro" id="IPR016181">
    <property type="entry name" value="Acyl_CoA_acyltransferase"/>
</dbReference>
<dbReference type="CDD" id="cd04301">
    <property type="entry name" value="NAT_SF"/>
    <property type="match status" value="1"/>
</dbReference>
<dbReference type="PROSITE" id="PS51186">
    <property type="entry name" value="GNAT"/>
    <property type="match status" value="1"/>
</dbReference>
<feature type="domain" description="N-acetyltransferase" evidence="1">
    <location>
        <begin position="1"/>
        <end position="153"/>
    </location>
</feature>
<comment type="caution">
    <text evidence="2">The sequence shown here is derived from an EMBL/GenBank/DDBJ whole genome shotgun (WGS) entry which is preliminary data.</text>
</comment>
<reference evidence="2 3" key="1">
    <citation type="submission" date="2024-04" db="EMBL/GenBank/DDBJ databases">
        <title>Draft genome sequence of Sessilibacter corallicola NBRC 116591.</title>
        <authorList>
            <person name="Miyakawa T."/>
            <person name="Kusuya Y."/>
            <person name="Miura T."/>
        </authorList>
    </citation>
    <scope>NUCLEOTIDE SEQUENCE [LARGE SCALE GENOMIC DNA]</scope>
    <source>
        <strain evidence="2 3">KU-00831-HH</strain>
    </source>
</reference>
<protein>
    <recommendedName>
        <fullName evidence="1">N-acetyltransferase domain-containing protein</fullName>
    </recommendedName>
</protein>
<gene>
    <name evidence="2" type="ORF">NBRC116591_21290</name>
</gene>
<dbReference type="Gene3D" id="3.40.630.30">
    <property type="match status" value="1"/>
</dbReference>
<dbReference type="RefSeq" id="WP_353302984.1">
    <property type="nucleotide sequence ID" value="NZ_BAABWN010000006.1"/>
</dbReference>
<sequence length="154" mass="17196">MEVVSSELKDFVAWITLVKEVEHLFGPMADEASFQDGLEQAILQKTAFCIRSEQNEDKQELMGGVVISKETNEIAWLAVSKKYRSQGYGKVLLNYAISQLDRQNEIYVQTFDESVPEGKAARRLYVNLGFKDSKPGGLNPAGLNTVIMKTSKTS</sequence>
<keyword evidence="3" id="KW-1185">Reference proteome</keyword>
<accession>A0ABQ0A9I8</accession>
<dbReference type="InterPro" id="IPR000182">
    <property type="entry name" value="GNAT_dom"/>
</dbReference>
<evidence type="ECO:0000259" key="1">
    <source>
        <dbReference type="PROSITE" id="PS51186"/>
    </source>
</evidence>
<organism evidence="2 3">
    <name type="scientific">Sessilibacter corallicola</name>
    <dbReference type="NCBI Taxonomy" id="2904075"/>
    <lineage>
        <taxon>Bacteria</taxon>
        <taxon>Pseudomonadati</taxon>
        <taxon>Pseudomonadota</taxon>
        <taxon>Gammaproteobacteria</taxon>
        <taxon>Cellvibrionales</taxon>
        <taxon>Cellvibrionaceae</taxon>
        <taxon>Sessilibacter</taxon>
    </lineage>
</organism>
<evidence type="ECO:0000313" key="3">
    <source>
        <dbReference type="Proteomes" id="UP001465153"/>
    </source>
</evidence>
<dbReference type="SUPFAM" id="SSF55729">
    <property type="entry name" value="Acyl-CoA N-acyltransferases (Nat)"/>
    <property type="match status" value="1"/>
</dbReference>
<dbReference type="Proteomes" id="UP001465153">
    <property type="component" value="Unassembled WGS sequence"/>
</dbReference>
<name>A0ABQ0A9I8_9GAMM</name>
<evidence type="ECO:0000313" key="2">
    <source>
        <dbReference type="EMBL" id="GAA6168318.1"/>
    </source>
</evidence>